<dbReference type="Gene3D" id="1.10.8.60">
    <property type="match status" value="1"/>
</dbReference>
<dbReference type="EMBL" id="BAAAEJ010000008">
    <property type="protein sequence ID" value="GAA0396619.1"/>
    <property type="molecule type" value="Genomic_DNA"/>
</dbReference>
<reference evidence="2" key="1">
    <citation type="journal article" date="2019" name="Int. J. Syst. Evol. Microbiol.">
        <title>The Global Catalogue of Microorganisms (GCM) 10K type strain sequencing project: providing services to taxonomists for standard genome sequencing and annotation.</title>
        <authorList>
            <consortium name="The Broad Institute Genomics Platform"/>
            <consortium name="The Broad Institute Genome Sequencing Center for Infectious Disease"/>
            <person name="Wu L."/>
            <person name="Ma J."/>
        </authorList>
    </citation>
    <scope>NUCLEOTIDE SEQUENCE [LARGE SCALE GENOMIC DNA]</scope>
    <source>
        <strain evidence="2">JCM 13476</strain>
    </source>
</reference>
<evidence type="ECO:0000313" key="2">
    <source>
        <dbReference type="Proteomes" id="UP001500791"/>
    </source>
</evidence>
<organism evidence="1 2">
    <name type="scientific">Brevundimonas terrae</name>
    <dbReference type="NCBI Taxonomy" id="363631"/>
    <lineage>
        <taxon>Bacteria</taxon>
        <taxon>Pseudomonadati</taxon>
        <taxon>Pseudomonadota</taxon>
        <taxon>Alphaproteobacteria</taxon>
        <taxon>Caulobacterales</taxon>
        <taxon>Caulobacteraceae</taxon>
        <taxon>Brevundimonas</taxon>
    </lineage>
</organism>
<dbReference type="Gene3D" id="3.40.50.300">
    <property type="entry name" value="P-loop containing nucleotide triphosphate hydrolases"/>
    <property type="match status" value="1"/>
</dbReference>
<name>A0ABP3IB67_9CAUL</name>
<dbReference type="Proteomes" id="UP001500791">
    <property type="component" value="Unassembled WGS sequence"/>
</dbReference>
<keyword evidence="2" id="KW-1185">Reference proteome</keyword>
<proteinExistence type="predicted"/>
<evidence type="ECO:0000313" key="1">
    <source>
        <dbReference type="EMBL" id="GAA0396619.1"/>
    </source>
</evidence>
<gene>
    <name evidence="1" type="primary">hdaA</name>
    <name evidence="1" type="ORF">GCM10009093_24090</name>
</gene>
<accession>A0ABP3IB67</accession>
<dbReference type="InterPro" id="IPR027417">
    <property type="entry name" value="P-loop_NTPase"/>
</dbReference>
<comment type="caution">
    <text evidence="1">The sequence shown here is derived from an EMBL/GenBank/DDBJ whole genome shotgun (WGS) entry which is preliminary data.</text>
</comment>
<protein>
    <submittedName>
        <fullName evidence="1">DnaA regulatory inactivator HdaA</fullName>
    </submittedName>
</protein>
<sequence length="256" mass="28074">MIHKTHKIVHQTHMGRPETDRELQCYEFDMSATRAHLAQMQLRLPLKQETSRRASTLTVSGSNAVAATALEDWPSEPGSIMALYGPQGCGKSHMAAAWVERVGAIALHGEEASWCDLAQLEGRPVLLEEADGADDEALFHLINLTQATGGALLMVSRDPPASWMTRLPDLRSRLNAIRTIAVEVPDDAVLAAMLKNAFAARNIVPGEGVIDYLVRRIDRSAQSAEMIVDRLDIYNRPVTRVLARQVLEGDFTAGLS</sequence>
<dbReference type="PANTHER" id="PTHR30050">
    <property type="entry name" value="CHROMOSOMAL REPLICATION INITIATOR PROTEIN DNAA"/>
    <property type="match status" value="1"/>
</dbReference>
<dbReference type="SUPFAM" id="SSF52540">
    <property type="entry name" value="P-loop containing nucleoside triphosphate hydrolases"/>
    <property type="match status" value="1"/>
</dbReference>
<dbReference type="PANTHER" id="PTHR30050:SF5">
    <property type="entry name" value="DNAA REGULATORY INACTIVATOR HDA"/>
    <property type="match status" value="1"/>
</dbReference>